<keyword evidence="1" id="KW-0812">Transmembrane</keyword>
<gene>
    <name evidence="2" type="ORF">PPTS312_28690</name>
</gene>
<dbReference type="EMBL" id="AP022324">
    <property type="protein sequence ID" value="BBU44954.1"/>
    <property type="molecule type" value="Genomic_DNA"/>
</dbReference>
<dbReference type="Proteomes" id="UP000464661">
    <property type="component" value="Chromosome"/>
</dbReference>
<reference evidence="2 3" key="1">
    <citation type="submission" date="2020-01" db="EMBL/GenBank/DDBJ databases">
        <title>Complete Genome Sequence of Pseudomonas putida Strain TS312, Harboring the HdtS type N-acyl-homoserine Lactone Synthase, Isolated from a Paper Mill.</title>
        <authorList>
            <person name="Hosoe A."/>
            <person name="Suenaga T."/>
            <person name="Sugi T."/>
            <person name="Izumi T."/>
            <person name="Nagai N."/>
            <person name="Terada A."/>
        </authorList>
    </citation>
    <scope>NUCLEOTIDE SEQUENCE [LARGE SCALE GENOMIC DNA]</scope>
    <source>
        <strain evidence="2 3">TS312</strain>
    </source>
</reference>
<dbReference type="AlphaFoldDB" id="A0A7U6RCX7"/>
<feature type="transmembrane region" description="Helical" evidence="1">
    <location>
        <begin position="62"/>
        <end position="84"/>
    </location>
</feature>
<proteinExistence type="predicted"/>
<accession>A0A7U6RCX7</accession>
<keyword evidence="1" id="KW-1133">Transmembrane helix</keyword>
<feature type="transmembrane region" description="Helical" evidence="1">
    <location>
        <begin position="20"/>
        <end position="42"/>
    </location>
</feature>
<evidence type="ECO:0000256" key="1">
    <source>
        <dbReference type="SAM" id="Phobius"/>
    </source>
</evidence>
<sequence>MASLWEPVGGVFWSVPPNDGWVHWPIAIVLLFVAVAVVGIGARIASKRKEPEWHLRQHMVEIGGALTLVYLVGITALTWGRIGTLGDMPLNEVGDFLAGAFGPVAFLWLVLGFLQQGDELRLSTKALEDQAGELKRSVQHQSTMATAALEQMEAQRATLQMQIDERDEALRAIFSIESGYASYVSGLVRNTIIVRNNGADATDLVMTFEPEIPGVGLRLLDMRSGGQESYSFNFNDNESPRNGRATITYYDRVGVVRHQSFVYELDEATDTYEFKRYYEG</sequence>
<evidence type="ECO:0000313" key="3">
    <source>
        <dbReference type="Proteomes" id="UP000464661"/>
    </source>
</evidence>
<feature type="transmembrane region" description="Helical" evidence="1">
    <location>
        <begin position="96"/>
        <end position="114"/>
    </location>
</feature>
<dbReference type="RefSeq" id="WP_063914207.1">
    <property type="nucleotide sequence ID" value="NZ_AP022324.1"/>
</dbReference>
<protein>
    <submittedName>
        <fullName evidence="2">Uncharacterized protein</fullName>
    </submittedName>
</protein>
<name>A0A7U6RCX7_PSEPU</name>
<keyword evidence="1" id="KW-0472">Membrane</keyword>
<evidence type="ECO:0000313" key="2">
    <source>
        <dbReference type="EMBL" id="BBU44954.1"/>
    </source>
</evidence>
<organism evidence="2 3">
    <name type="scientific">Pseudomonas putida</name>
    <name type="common">Arthrobacter siderocapsulatus</name>
    <dbReference type="NCBI Taxonomy" id="303"/>
    <lineage>
        <taxon>Bacteria</taxon>
        <taxon>Pseudomonadati</taxon>
        <taxon>Pseudomonadota</taxon>
        <taxon>Gammaproteobacteria</taxon>
        <taxon>Pseudomonadales</taxon>
        <taxon>Pseudomonadaceae</taxon>
        <taxon>Pseudomonas</taxon>
    </lineage>
</organism>